<dbReference type="PANTHER" id="PTHR13179">
    <property type="entry name" value="DEP DOMAIN CONTAINING PROTEIN 5"/>
    <property type="match status" value="1"/>
</dbReference>
<dbReference type="EMBL" id="BLZH01000002">
    <property type="protein sequence ID" value="GFP53374.1"/>
    <property type="molecule type" value="Genomic_DNA"/>
</dbReference>
<dbReference type="Proteomes" id="UP000517252">
    <property type="component" value="Unassembled WGS sequence"/>
</dbReference>
<comment type="caution">
    <text evidence="3">The sequence shown here is derived from an EMBL/GenBank/DDBJ whole genome shotgun (WGS) entry which is preliminary data.</text>
</comment>
<evidence type="ECO:0000256" key="1">
    <source>
        <dbReference type="SAM" id="MobiDB-lite"/>
    </source>
</evidence>
<protein>
    <submittedName>
        <fullName evidence="3">Vacuolar membrane-associated protein iml1</fullName>
    </submittedName>
</protein>
<gene>
    <name evidence="3" type="ORF">TASIC1_0002055800</name>
</gene>
<dbReference type="InterPro" id="IPR048255">
    <property type="entry name" value="IML1_N"/>
</dbReference>
<dbReference type="GO" id="GO:0010508">
    <property type="term" value="P:positive regulation of autophagy"/>
    <property type="evidence" value="ECO:0007669"/>
    <property type="project" value="TreeGrafter"/>
</dbReference>
<evidence type="ECO:0000259" key="2">
    <source>
        <dbReference type="Pfam" id="PF12257"/>
    </source>
</evidence>
<dbReference type="GO" id="GO:1990130">
    <property type="term" value="C:GATOR1 complex"/>
    <property type="evidence" value="ECO:0007669"/>
    <property type="project" value="TreeGrafter"/>
</dbReference>
<name>A0A6V8QLJ8_TRIAP</name>
<dbReference type="GO" id="GO:1904262">
    <property type="term" value="P:negative regulation of TORC1 signaling"/>
    <property type="evidence" value="ECO:0007669"/>
    <property type="project" value="TreeGrafter"/>
</dbReference>
<dbReference type="OrthoDB" id="39497at2759"/>
<organism evidence="3 4">
    <name type="scientific">Trichoderma asperellum</name>
    <name type="common">Filamentous fungus</name>
    <dbReference type="NCBI Taxonomy" id="101201"/>
    <lineage>
        <taxon>Eukaryota</taxon>
        <taxon>Fungi</taxon>
        <taxon>Dikarya</taxon>
        <taxon>Ascomycota</taxon>
        <taxon>Pezizomycotina</taxon>
        <taxon>Sordariomycetes</taxon>
        <taxon>Hypocreomycetidae</taxon>
        <taxon>Hypocreales</taxon>
        <taxon>Hypocreaceae</taxon>
        <taxon>Trichoderma</taxon>
    </lineage>
</organism>
<dbReference type="Pfam" id="PF12257">
    <property type="entry name" value="IML1"/>
    <property type="match status" value="1"/>
</dbReference>
<feature type="region of interest" description="Disordered" evidence="1">
    <location>
        <begin position="1"/>
        <end position="59"/>
    </location>
</feature>
<feature type="domain" description="Vacuolar membrane-associated protein Iml1 N-terminal" evidence="2">
    <location>
        <begin position="196"/>
        <end position="489"/>
    </location>
</feature>
<sequence length="526" mass="58902">MSRNVGAVPSAPRRGPHWSHHLRQSSTNSDRASEASLASPRSMSTHSTIKDAKDEKPRKAEHYCAVTVNEGYSRDEVLLNLDLIGGDIKPGTLMSIAVVKSDLSKSSAGYGSYKKLAHEDNSSLRYQNSGPCDPNNLGHQYIFVAKDMPKEVKGRQPEAEVYVVKHIADTFGMKKGSIVLLTPVDDDHPVTEATHVEMIFKDQYLSRADMWRVAVGELAQRTVYKGQSLLFMGTIKAQVTTVFANGNSVHSGFFGRETRPIFRSESARFVLFIQMSKEMWDFDSDSSGEIMFNKVVNGFLPALFKKWATLKVKHLVSIVLFARVEYDTGLTNELDVSGLQSDYYTGIQPYGNRRPYKDFYRVVVSEMASGEWTKILFQLKKELNYFRRDITLHHQTANPSDGSKDTAPGNEPVSRTKAESSFSIHGNILEAINLACAQFSHDYIDRDLTRTGISVAVISPGAGIFEVDYETLRRTTEALREIYLKIDIIRYPGPFTAVRAPQISKLPSLEAFNLAAVRSRHQRAEI</sequence>
<reference evidence="3 4" key="1">
    <citation type="submission" date="2020-07" db="EMBL/GenBank/DDBJ databases">
        <title>Trichoderma asperellum IC-1 whole genome shotgun sequence.</title>
        <authorList>
            <person name="Kanamasa S."/>
            <person name="Takahashi H."/>
        </authorList>
    </citation>
    <scope>NUCLEOTIDE SEQUENCE [LARGE SCALE GENOMIC DNA]</scope>
    <source>
        <strain evidence="3 4">IC-1</strain>
    </source>
</reference>
<evidence type="ECO:0000313" key="3">
    <source>
        <dbReference type="EMBL" id="GFP53374.1"/>
    </source>
</evidence>
<feature type="compositionally biased region" description="Basic residues" evidence="1">
    <location>
        <begin position="14"/>
        <end position="23"/>
    </location>
</feature>
<proteinExistence type="predicted"/>
<feature type="region of interest" description="Disordered" evidence="1">
    <location>
        <begin position="396"/>
        <end position="416"/>
    </location>
</feature>
<feature type="compositionally biased region" description="Basic and acidic residues" evidence="1">
    <location>
        <begin position="48"/>
        <end position="59"/>
    </location>
</feature>
<evidence type="ECO:0000313" key="4">
    <source>
        <dbReference type="Proteomes" id="UP000517252"/>
    </source>
</evidence>
<accession>A0A6V8QLJ8</accession>
<dbReference type="InterPro" id="IPR027244">
    <property type="entry name" value="IML1"/>
</dbReference>
<dbReference type="GO" id="GO:0005096">
    <property type="term" value="F:GTPase activator activity"/>
    <property type="evidence" value="ECO:0007669"/>
    <property type="project" value="InterPro"/>
</dbReference>
<dbReference type="AlphaFoldDB" id="A0A6V8QLJ8"/>
<dbReference type="PANTHER" id="PTHR13179:SF8">
    <property type="entry name" value="GATOR COMPLEX PROTEIN DEPDC5"/>
    <property type="match status" value="1"/>
</dbReference>